<dbReference type="PANTHER" id="PTHR33710:SF77">
    <property type="entry name" value="DNASE I-LIKE SUPERFAMILY PROTEIN"/>
    <property type="match status" value="1"/>
</dbReference>
<sequence length="594" mass="66787">MDVVFSSPDPKLRLSLKRSRSSPTLSPPLSSNPNPFLKIMPQSSNLLFPLSITNPPTQSPINPPIPVPVSNPLLPTVAPSFVTKDPPALGESHIKEPFLKPLLTKICPGWSYFSNHLSDPDGRIILIWKDPIKLKREADLWVELLHTAINYNLDASTWVVGGDFNQTLYPSEHSTNNGAAPDNLMYQFQDCLLQAGLFDLRYLGPSFTWSNKCPSFPIAKKLDRLLVNRSMISTFPNAIATFLPTQISDHAPCVLDLSYSLPSAGTKPYKFQNYLTRHPQFLQLMQSSWFQSGIQSHTLSQLCWKLKLIKRELKHLNRENFSNIQERVSEANRLLQCMQVQALQSPTQENFEAERELHFRWSFLRTIEESYFRQKSRINWLKEGDLNTAYFHRMCQVRASFNVIRAFITPSGCLITDPMEMSIHAVSHFGSMLAPAVLSPSFVYSAPSWFAELTGFQLSEFESQQMVLTPSREEIKALQLRSVPGGKPEAGVYTTPQGMAGAQMVHQIPTSQQQFMGYSQIHHPPQSGSAAMPSYGYEYADNAHKQMFYTQPVGHAQYQTMTGPPPAMVLPDGSAAAKLPAENMTQQIRSSQPL</sequence>
<accession>A0ABQ7EJZ0</accession>
<comment type="caution">
    <text evidence="2">The sequence shown here is derived from an EMBL/GenBank/DDBJ whole genome shotgun (WGS) entry which is preliminary data.</text>
</comment>
<dbReference type="Proteomes" id="UP000266723">
    <property type="component" value="Unassembled WGS sequence"/>
</dbReference>
<dbReference type="EMBL" id="QGKV02000299">
    <property type="protein sequence ID" value="KAF3596796.1"/>
    <property type="molecule type" value="Genomic_DNA"/>
</dbReference>
<proteinExistence type="predicted"/>
<dbReference type="InterPro" id="IPR036691">
    <property type="entry name" value="Endo/exonu/phosph_ase_sf"/>
</dbReference>
<feature type="compositionally biased region" description="Low complexity" evidence="1">
    <location>
        <begin position="21"/>
        <end position="35"/>
    </location>
</feature>
<name>A0ABQ7EJZ0_BRACR</name>
<dbReference type="PANTHER" id="PTHR33710">
    <property type="entry name" value="BNAC02G09200D PROTEIN"/>
    <property type="match status" value="1"/>
</dbReference>
<keyword evidence="3" id="KW-1185">Reference proteome</keyword>
<protein>
    <recommendedName>
        <fullName evidence="4">Endonuclease/exonuclease/phosphatase domain-containing protein</fullName>
    </recommendedName>
</protein>
<feature type="region of interest" description="Disordered" evidence="1">
    <location>
        <begin position="1"/>
        <end position="35"/>
    </location>
</feature>
<reference evidence="2 3" key="1">
    <citation type="journal article" date="2020" name="BMC Genomics">
        <title>Intraspecific diversification of the crop wild relative Brassica cretica Lam. using demographic model selection.</title>
        <authorList>
            <person name="Kioukis A."/>
            <person name="Michalopoulou V.A."/>
            <person name="Briers L."/>
            <person name="Pirintsos S."/>
            <person name="Studholme D.J."/>
            <person name="Pavlidis P."/>
            <person name="Sarris P.F."/>
        </authorList>
    </citation>
    <scope>NUCLEOTIDE SEQUENCE [LARGE SCALE GENOMIC DNA]</scope>
    <source>
        <strain evidence="3">cv. PFS-1207/04</strain>
    </source>
</reference>
<dbReference type="SUPFAM" id="SSF56219">
    <property type="entry name" value="DNase I-like"/>
    <property type="match status" value="1"/>
</dbReference>
<dbReference type="Gene3D" id="3.60.10.10">
    <property type="entry name" value="Endonuclease/exonuclease/phosphatase"/>
    <property type="match status" value="1"/>
</dbReference>
<gene>
    <name evidence="2" type="ORF">DY000_02024884</name>
</gene>
<organism evidence="2 3">
    <name type="scientific">Brassica cretica</name>
    <name type="common">Mustard</name>
    <dbReference type="NCBI Taxonomy" id="69181"/>
    <lineage>
        <taxon>Eukaryota</taxon>
        <taxon>Viridiplantae</taxon>
        <taxon>Streptophyta</taxon>
        <taxon>Embryophyta</taxon>
        <taxon>Tracheophyta</taxon>
        <taxon>Spermatophyta</taxon>
        <taxon>Magnoliopsida</taxon>
        <taxon>eudicotyledons</taxon>
        <taxon>Gunneridae</taxon>
        <taxon>Pentapetalae</taxon>
        <taxon>rosids</taxon>
        <taxon>malvids</taxon>
        <taxon>Brassicales</taxon>
        <taxon>Brassicaceae</taxon>
        <taxon>Brassiceae</taxon>
        <taxon>Brassica</taxon>
    </lineage>
</organism>
<evidence type="ECO:0008006" key="4">
    <source>
        <dbReference type="Google" id="ProtNLM"/>
    </source>
</evidence>
<evidence type="ECO:0000313" key="2">
    <source>
        <dbReference type="EMBL" id="KAF3596796.1"/>
    </source>
</evidence>
<evidence type="ECO:0000313" key="3">
    <source>
        <dbReference type="Proteomes" id="UP000266723"/>
    </source>
</evidence>
<evidence type="ECO:0000256" key="1">
    <source>
        <dbReference type="SAM" id="MobiDB-lite"/>
    </source>
</evidence>